<organism evidence="8 9">
    <name type="scientific">Kluyvera genomosp. 3</name>
    <dbReference type="NCBI Taxonomy" id="2774055"/>
    <lineage>
        <taxon>Bacteria</taxon>
        <taxon>Pseudomonadati</taxon>
        <taxon>Pseudomonadota</taxon>
        <taxon>Gammaproteobacteria</taxon>
        <taxon>Enterobacterales</taxon>
        <taxon>Enterobacteriaceae</taxon>
        <taxon>Kluyvera</taxon>
    </lineage>
</organism>
<comment type="similarity">
    <text evidence="1 7">Belongs to the glycosyl hydrolase 43 family.</text>
</comment>
<dbReference type="InterPro" id="IPR023296">
    <property type="entry name" value="Glyco_hydro_beta-prop_sf"/>
</dbReference>
<dbReference type="Gene3D" id="2.115.10.20">
    <property type="entry name" value="Glycosyl hydrolase domain, family 43"/>
    <property type="match status" value="1"/>
</dbReference>
<keyword evidence="4" id="KW-0119">Carbohydrate metabolism</keyword>
<evidence type="ECO:0000313" key="8">
    <source>
        <dbReference type="EMBL" id="QIR28603.1"/>
    </source>
</evidence>
<evidence type="ECO:0000256" key="3">
    <source>
        <dbReference type="ARBA" id="ARBA00022801"/>
    </source>
</evidence>
<dbReference type="InterPro" id="IPR052176">
    <property type="entry name" value="Glycosyl_Hydrlase_43_Enz"/>
</dbReference>
<keyword evidence="5 7" id="KW-0326">Glycosidase</keyword>
<dbReference type="Proteomes" id="UP000503580">
    <property type="component" value="Chromosome"/>
</dbReference>
<accession>A0A6G9RQN4</accession>
<evidence type="ECO:0000256" key="1">
    <source>
        <dbReference type="ARBA" id="ARBA00009865"/>
    </source>
</evidence>
<sequence length="298" mass="34278">MPVIVKNPLVDGWYADPEIRFYENQYWIYVTRSITDYQMQRNIDAFSSPDLVHWQKHEGIIQMDDFPWIWRAVWAPTIVEKDGKYFLIFASNDIQSDEEEGGLEIAVADTPAGPFRALLEKPLVGRFIHGAQPIDAHLFTDDDGKIYLYYGGWRHCNVAQMNSQMNGFIPFDNGEMFREIIIPGYVEAPCMIKRRGRYHFMWSEGNWTDGSYRVVTADSDSPFTFNGPKRTILAAQALADGPGHHSCIALNDNDEWLIAYHRRIPGDSEAGHRMLCLDKMVFEEDQIQPVLMTEAMSL</sequence>
<evidence type="ECO:0000256" key="7">
    <source>
        <dbReference type="RuleBase" id="RU361187"/>
    </source>
</evidence>
<reference evidence="8 9" key="1">
    <citation type="submission" date="2020-02" db="EMBL/GenBank/DDBJ databases">
        <title>Whole genome PO2S7.</title>
        <authorList>
            <person name="Singha K.M."/>
        </authorList>
    </citation>
    <scope>NUCLEOTIDE SEQUENCE [LARGE SCALE GENOMIC DNA]</scope>
    <source>
        <strain evidence="8 9">PO2S7</strain>
    </source>
</reference>
<protein>
    <submittedName>
        <fullName evidence="8">Family 43 glycosylhydrolase</fullName>
    </submittedName>
</protein>
<gene>
    <name evidence="8" type="ORF">GY169_18140</name>
</gene>
<dbReference type="Pfam" id="PF04616">
    <property type="entry name" value="Glyco_hydro_43"/>
    <property type="match status" value="1"/>
</dbReference>
<evidence type="ECO:0000256" key="2">
    <source>
        <dbReference type="ARBA" id="ARBA00022651"/>
    </source>
</evidence>
<keyword evidence="9" id="KW-1185">Reference proteome</keyword>
<dbReference type="AlphaFoldDB" id="A0A6G9RQN4"/>
<dbReference type="GO" id="GO:0004553">
    <property type="term" value="F:hydrolase activity, hydrolyzing O-glycosyl compounds"/>
    <property type="evidence" value="ECO:0007669"/>
    <property type="project" value="InterPro"/>
</dbReference>
<feature type="site" description="Important for catalytic activity, responsible for pKa modulation of the active site Glu and correct orientation of both the proton donor and substrate" evidence="6">
    <location>
        <position position="135"/>
    </location>
</feature>
<keyword evidence="3 7" id="KW-0378">Hydrolase</keyword>
<evidence type="ECO:0000256" key="5">
    <source>
        <dbReference type="ARBA" id="ARBA00023295"/>
    </source>
</evidence>
<evidence type="ECO:0000256" key="4">
    <source>
        <dbReference type="ARBA" id="ARBA00023277"/>
    </source>
</evidence>
<dbReference type="EMBL" id="CP050321">
    <property type="protein sequence ID" value="QIR28603.1"/>
    <property type="molecule type" value="Genomic_DNA"/>
</dbReference>
<evidence type="ECO:0000313" key="9">
    <source>
        <dbReference type="Proteomes" id="UP000503580"/>
    </source>
</evidence>
<dbReference type="KEGG" id="kgn:GY169_18140"/>
<keyword evidence="2" id="KW-0858">Xylan degradation</keyword>
<dbReference type="GO" id="GO:0045493">
    <property type="term" value="P:xylan catabolic process"/>
    <property type="evidence" value="ECO:0007669"/>
    <property type="project" value="UniProtKB-KW"/>
</dbReference>
<dbReference type="PANTHER" id="PTHR43772:SF2">
    <property type="entry name" value="PUTATIVE (AFU_ORTHOLOGUE AFUA_2G04480)-RELATED"/>
    <property type="match status" value="1"/>
</dbReference>
<dbReference type="CDD" id="cd18827">
    <property type="entry name" value="GH43_XlnD-like"/>
    <property type="match status" value="1"/>
</dbReference>
<dbReference type="SUPFAM" id="SSF75005">
    <property type="entry name" value="Arabinanase/levansucrase/invertase"/>
    <property type="match status" value="1"/>
</dbReference>
<keyword evidence="2" id="KW-0624">Polysaccharide degradation</keyword>
<evidence type="ECO:0000256" key="6">
    <source>
        <dbReference type="PIRSR" id="PIRSR606710-2"/>
    </source>
</evidence>
<proteinExistence type="inferred from homology"/>
<name>A0A6G9RQN4_9ENTR</name>
<dbReference type="InterPro" id="IPR006710">
    <property type="entry name" value="Glyco_hydro_43"/>
</dbReference>
<dbReference type="RefSeq" id="WP_163445897.1">
    <property type="nucleotide sequence ID" value="NZ_CP050321.1"/>
</dbReference>
<dbReference type="PANTHER" id="PTHR43772">
    <property type="entry name" value="ENDO-1,4-BETA-XYLANASE"/>
    <property type="match status" value="1"/>
</dbReference>